<feature type="transmembrane region" description="Helical" evidence="1">
    <location>
        <begin position="297"/>
        <end position="318"/>
    </location>
</feature>
<evidence type="ECO:0000313" key="2">
    <source>
        <dbReference type="EMBL" id="CAD6494051.1"/>
    </source>
</evidence>
<dbReference type="Proteomes" id="UP000634805">
    <property type="component" value="Unassembled WGS sequence"/>
</dbReference>
<proteinExistence type="predicted"/>
<organism evidence="2 3">
    <name type="scientific">Candidatus Argoarchaeum ethanivorans</name>
    <dbReference type="NCBI Taxonomy" id="2608793"/>
    <lineage>
        <taxon>Archaea</taxon>
        <taxon>Methanobacteriati</taxon>
        <taxon>Methanobacteriota</taxon>
        <taxon>Stenosarchaea group</taxon>
        <taxon>Methanomicrobia</taxon>
        <taxon>Methanosarcinales</taxon>
        <taxon>Methanosarcinales incertae sedis</taxon>
        <taxon>GOM Arc I cluster</taxon>
        <taxon>Candidatus Argoarchaeum</taxon>
    </lineage>
</organism>
<reference evidence="2" key="1">
    <citation type="submission" date="2020-10" db="EMBL/GenBank/DDBJ databases">
        <authorList>
            <person name="Hahn C.J."/>
            <person name="Laso-Perez R."/>
            <person name="Vulcano F."/>
            <person name="Vaziourakis K.-M."/>
            <person name="Stokke R."/>
            <person name="Steen I.H."/>
            <person name="Teske A."/>
            <person name="Boetius A."/>
            <person name="Liebeke M."/>
            <person name="Amann R."/>
            <person name="Knittel K."/>
        </authorList>
    </citation>
    <scope>NUCLEOTIDE SEQUENCE</scope>
    <source>
        <strain evidence="2">Gfbio:e3339647-f889-4370-9287-4fb5cb688e4c:AG392D22_GoMArc1</strain>
    </source>
</reference>
<keyword evidence="1" id="KW-0472">Membrane</keyword>
<keyword evidence="1" id="KW-1133">Transmembrane helix</keyword>
<accession>A0A811TCG2</accession>
<evidence type="ECO:0000256" key="1">
    <source>
        <dbReference type="SAM" id="Phobius"/>
    </source>
</evidence>
<comment type="caution">
    <text evidence="2">The sequence shown here is derived from an EMBL/GenBank/DDBJ whole genome shotgun (WGS) entry which is preliminary data.</text>
</comment>
<dbReference type="EMBL" id="CAJHIS010000017">
    <property type="protein sequence ID" value="CAD6494051.1"/>
    <property type="molecule type" value="Genomic_DNA"/>
</dbReference>
<dbReference type="AlphaFoldDB" id="A0A811TCG2"/>
<protein>
    <submittedName>
        <fullName evidence="2">Uncharacterized protein</fullName>
    </submittedName>
</protein>
<evidence type="ECO:0000313" key="3">
    <source>
        <dbReference type="Proteomes" id="UP000634805"/>
    </source>
</evidence>
<name>A0A811TCG2_9EURY</name>
<sequence length="335" mass="39059">MGMDAVIYWGWIPILTKKVHFEYGISKMPRESWEIASNKEKIEIYQILGTNRVECYRHWDYEDKNNEKFKIIVCVQKYKINNIFAYDSEGAIKAHAKCTIHDDGLVEIELDHKTVHIGEKIQPKVAKRVYISIRDVYHSHTHHTKYEDILLKPVLAANEDEAVERLLDQYDEKIIHYHKVIKPDIESYKDFDEARNLISRAKGEMTYAVSFTRLFKRYINDFELCISVFSNSFQSITTLAETIESIYTNNLAKYTHDMTRVLSALTLAIVFLTAPIATDAAYEVLNHFHLLNLVSEIIILSINILIILGTCIIMRGWIHEELKRLSDRIFPDNSN</sequence>
<gene>
    <name evidence="2" type="ORF">EMLJLAPB_00697</name>
</gene>
<feature type="transmembrane region" description="Helical" evidence="1">
    <location>
        <begin position="261"/>
        <end position="277"/>
    </location>
</feature>
<keyword evidence="1" id="KW-0812">Transmembrane</keyword>